<name>A0ABP7S9F2_9SPHN</name>
<keyword evidence="3" id="KW-1185">Reference proteome</keyword>
<evidence type="ECO:0000313" key="2">
    <source>
        <dbReference type="EMBL" id="GAA4008697.1"/>
    </source>
</evidence>
<dbReference type="Proteomes" id="UP001500235">
    <property type="component" value="Unassembled WGS sequence"/>
</dbReference>
<organism evidence="2 3">
    <name type="scientific">Sphingomonas swuensis</name>
    <dbReference type="NCBI Taxonomy" id="977800"/>
    <lineage>
        <taxon>Bacteria</taxon>
        <taxon>Pseudomonadati</taxon>
        <taxon>Pseudomonadota</taxon>
        <taxon>Alphaproteobacteria</taxon>
        <taxon>Sphingomonadales</taxon>
        <taxon>Sphingomonadaceae</taxon>
        <taxon>Sphingomonas</taxon>
    </lineage>
</organism>
<accession>A0ABP7S9F2</accession>
<evidence type="ECO:0000256" key="1">
    <source>
        <dbReference type="SAM" id="MobiDB-lite"/>
    </source>
</evidence>
<sequence length="81" mass="8883">MLDLADGEALVAGPERTKRRAKPMGKFLKHEKANAEAPRGMHLAPGRQHRAAHSNGIGWVSHAGLYLAYTPCWQEGAMAHR</sequence>
<reference evidence="3" key="1">
    <citation type="journal article" date="2019" name="Int. J. Syst. Evol. Microbiol.">
        <title>The Global Catalogue of Microorganisms (GCM) 10K type strain sequencing project: providing services to taxonomists for standard genome sequencing and annotation.</title>
        <authorList>
            <consortium name="The Broad Institute Genomics Platform"/>
            <consortium name="The Broad Institute Genome Sequencing Center for Infectious Disease"/>
            <person name="Wu L."/>
            <person name="Ma J."/>
        </authorList>
    </citation>
    <scope>NUCLEOTIDE SEQUENCE [LARGE SCALE GENOMIC DNA]</scope>
    <source>
        <strain evidence="3">JCM 17563</strain>
    </source>
</reference>
<gene>
    <name evidence="2" type="ORF">GCM10022280_01810</name>
</gene>
<evidence type="ECO:0000313" key="3">
    <source>
        <dbReference type="Proteomes" id="UP001500235"/>
    </source>
</evidence>
<protein>
    <submittedName>
        <fullName evidence="2">Uncharacterized protein</fullName>
    </submittedName>
</protein>
<dbReference type="EMBL" id="BAABBQ010000001">
    <property type="protein sequence ID" value="GAA4008697.1"/>
    <property type="molecule type" value="Genomic_DNA"/>
</dbReference>
<proteinExistence type="predicted"/>
<comment type="caution">
    <text evidence="2">The sequence shown here is derived from an EMBL/GenBank/DDBJ whole genome shotgun (WGS) entry which is preliminary data.</text>
</comment>
<feature type="region of interest" description="Disordered" evidence="1">
    <location>
        <begin position="1"/>
        <end position="24"/>
    </location>
</feature>